<feature type="domain" description="Glycosyltransferase 2-like" evidence="4">
    <location>
        <begin position="5"/>
        <end position="171"/>
    </location>
</feature>
<name>A1ZHI4_MICM2</name>
<evidence type="ECO:0000313" key="6">
    <source>
        <dbReference type="Proteomes" id="UP000004095"/>
    </source>
</evidence>
<evidence type="ECO:0000313" key="5">
    <source>
        <dbReference type="EMBL" id="EAY29991.1"/>
    </source>
</evidence>
<dbReference type="SUPFAM" id="SSF53448">
    <property type="entry name" value="Nucleotide-diphospho-sugar transferases"/>
    <property type="match status" value="1"/>
</dbReference>
<proteinExistence type="inferred from homology"/>
<dbReference type="eggNOG" id="COG1215">
    <property type="taxonomic scope" value="Bacteria"/>
</dbReference>
<dbReference type="RefSeq" id="WP_002695497.1">
    <property type="nucleotide sequence ID" value="NZ_AAWS01000008.1"/>
</dbReference>
<keyword evidence="6" id="KW-1185">Reference proteome</keyword>
<protein>
    <submittedName>
        <fullName evidence="5">Glycosyl transferase, group 2 family protein</fullName>
    </submittedName>
</protein>
<dbReference type="InterPro" id="IPR029044">
    <property type="entry name" value="Nucleotide-diphossugar_trans"/>
</dbReference>
<dbReference type="PANTHER" id="PTHR43685">
    <property type="entry name" value="GLYCOSYLTRANSFERASE"/>
    <property type="match status" value="1"/>
</dbReference>
<evidence type="ECO:0000256" key="3">
    <source>
        <dbReference type="ARBA" id="ARBA00022679"/>
    </source>
</evidence>
<dbReference type="EMBL" id="AAWS01000008">
    <property type="protein sequence ID" value="EAY29991.1"/>
    <property type="molecule type" value="Genomic_DNA"/>
</dbReference>
<dbReference type="Gene3D" id="3.90.550.10">
    <property type="entry name" value="Spore Coat Polysaccharide Biosynthesis Protein SpsA, Chain A"/>
    <property type="match status" value="1"/>
</dbReference>
<reference evidence="5 6" key="1">
    <citation type="submission" date="2007-01" db="EMBL/GenBank/DDBJ databases">
        <authorList>
            <person name="Haygood M."/>
            <person name="Podell S."/>
            <person name="Anderson C."/>
            <person name="Hopkinson B."/>
            <person name="Roe K."/>
            <person name="Barbeau K."/>
            <person name="Gaasterland T."/>
            <person name="Ferriera S."/>
            <person name="Johnson J."/>
            <person name="Kravitz S."/>
            <person name="Beeson K."/>
            <person name="Sutton G."/>
            <person name="Rogers Y.-H."/>
            <person name="Friedman R."/>
            <person name="Frazier M."/>
            <person name="Venter J.C."/>
        </authorList>
    </citation>
    <scope>NUCLEOTIDE SEQUENCE [LARGE SCALE GENOMIC DNA]</scope>
    <source>
        <strain evidence="5 6">ATCC 23134</strain>
    </source>
</reference>
<evidence type="ECO:0000259" key="4">
    <source>
        <dbReference type="Pfam" id="PF00535"/>
    </source>
</evidence>
<keyword evidence="3 5" id="KW-0808">Transferase</keyword>
<accession>A1ZHI4</accession>
<sequence length="333" mass="38025">MCLLSVLLPFYNAEKTLAQAIESILAQTLPNFRLVLVNNASTDQSRAIAQSFATKDDRVLLIDEPQAGIAYALNTGLAHITTPYIARMDADDIALPQRLEKQLNFLEQHPAIHLVSCLVRHQSTELQTKGYQRYVDWINTLITSTDINLHRFVESPLAHPSVLFRASAVKQWGNYRQGNFPEDYELWLRWLGQGAHMAKVPETLLVWNDAPTRLSRTDARYSPQEFYKTKAYYLAQWLQKHNIHAPDIWVWGAGKLSRKRARLLEQLGTSIQGYFDLSSHHRLNVPCLHFHDIPPPGKLFIVSYVGNWGARDQIRAHLLKLGYCEGIDFLLAS</sequence>
<evidence type="ECO:0000256" key="1">
    <source>
        <dbReference type="ARBA" id="ARBA00006739"/>
    </source>
</evidence>
<organism evidence="5 6">
    <name type="scientific">Microscilla marina ATCC 23134</name>
    <dbReference type="NCBI Taxonomy" id="313606"/>
    <lineage>
        <taxon>Bacteria</taxon>
        <taxon>Pseudomonadati</taxon>
        <taxon>Bacteroidota</taxon>
        <taxon>Cytophagia</taxon>
        <taxon>Cytophagales</taxon>
        <taxon>Microscillaceae</taxon>
        <taxon>Microscilla</taxon>
    </lineage>
</organism>
<comment type="caution">
    <text evidence="5">The sequence shown here is derived from an EMBL/GenBank/DDBJ whole genome shotgun (WGS) entry which is preliminary data.</text>
</comment>
<dbReference type="Proteomes" id="UP000004095">
    <property type="component" value="Unassembled WGS sequence"/>
</dbReference>
<keyword evidence="2" id="KW-0328">Glycosyltransferase</keyword>
<comment type="similarity">
    <text evidence="1">Belongs to the glycosyltransferase 2 family.</text>
</comment>
<gene>
    <name evidence="5" type="ORF">M23134_05324</name>
</gene>
<dbReference type="Pfam" id="PF00535">
    <property type="entry name" value="Glycos_transf_2"/>
    <property type="match status" value="1"/>
</dbReference>
<dbReference type="GO" id="GO:0016757">
    <property type="term" value="F:glycosyltransferase activity"/>
    <property type="evidence" value="ECO:0007669"/>
    <property type="project" value="UniProtKB-KW"/>
</dbReference>
<evidence type="ECO:0000256" key="2">
    <source>
        <dbReference type="ARBA" id="ARBA00022676"/>
    </source>
</evidence>
<dbReference type="InterPro" id="IPR001173">
    <property type="entry name" value="Glyco_trans_2-like"/>
</dbReference>
<dbReference type="PANTHER" id="PTHR43685:SF5">
    <property type="entry name" value="GLYCOSYLTRANSFERASE EPSE-RELATED"/>
    <property type="match status" value="1"/>
</dbReference>
<dbReference type="OrthoDB" id="9815829at2"/>
<dbReference type="AlphaFoldDB" id="A1ZHI4"/>
<dbReference type="InterPro" id="IPR050834">
    <property type="entry name" value="Glycosyltransf_2"/>
</dbReference>